<protein>
    <submittedName>
        <fullName evidence="1">Uncharacterized protein</fullName>
    </submittedName>
</protein>
<accession>A0AAE0TLQ9</accession>
<feature type="non-terminal residue" evidence="1">
    <location>
        <position position="695"/>
    </location>
</feature>
<keyword evidence="2" id="KW-1185">Reference proteome</keyword>
<sequence>MVSQDKYLVSLNASVCWNAKEPCEMVTPIFVNFYLKKIPCSRHVGFKDSNFSFANWTSTAGVLSGNLTNHDLNNLFEETGVIDFLAESKCDIKPASLSQGWKNECPRKVELPSLNDHIRCKVADYCTGVKCCVYVPQISYSFSTYLFIDTCDLKLSIGVEKLKYNISLNDYQYGEVDSIQFFGLVRMDFTLHDLVGERKYLVSLNISTCLEARDLCSMQEVILKDVKLPKTSCEWGLTDQKPDFSLNEWMNNRGLSYLPGSHLMTSASSALLEYLGIELYLRDYPCQRMVAPYHPSADGWTRECTLNTTLLPISDPLSCVIPETCSAIECCLDVDLIGRSFNSHIQLDPCNFLLTVGIENFSFNVSLLDYEWGVEEKLWLGRLIRLDFRIFDLITEEKYLMTMKINLCYERDICNISYTVLQNTKLSKLPCSRNSTFAIKDFSLSQWFKDHHLTPGSNISTLDSARLLQDMKLPEFLLDQPCSNVQSPFRSVDHGWSKECASNLTLNALPDQIRCSVPRYCTGVECCANVNALHRNFHTFLSIDPCSYKMQVGIERLKYNISLVDYDWGKLESIYLQGIIRLDYSIEDLPGKMEYLVNMNLSVCLEAKSACYLDAVIFDMAHLPKRICTWDQGYAIQDFSLIEWLVERDFPIAKQLRSDIVDRLLETLGVAPYIQIQQCSRKSVPYVASKNGWNS</sequence>
<evidence type="ECO:0000313" key="1">
    <source>
        <dbReference type="EMBL" id="KAK3612536.1"/>
    </source>
</evidence>
<reference evidence="1" key="3">
    <citation type="submission" date="2023-05" db="EMBL/GenBank/DDBJ databases">
        <authorList>
            <person name="Smith C.H."/>
        </authorList>
    </citation>
    <scope>NUCLEOTIDE SEQUENCE</scope>
    <source>
        <strain evidence="1">CHS0354</strain>
        <tissue evidence="1">Mantle</tissue>
    </source>
</reference>
<comment type="caution">
    <text evidence="1">The sequence shown here is derived from an EMBL/GenBank/DDBJ whole genome shotgun (WGS) entry which is preliminary data.</text>
</comment>
<dbReference type="AlphaFoldDB" id="A0AAE0TLQ9"/>
<dbReference type="EMBL" id="JAEAOA010001453">
    <property type="protein sequence ID" value="KAK3612536.1"/>
    <property type="molecule type" value="Genomic_DNA"/>
</dbReference>
<reference evidence="1" key="2">
    <citation type="journal article" date="2021" name="Genome Biol. Evol.">
        <title>Developing a high-quality reference genome for a parasitic bivalve with doubly uniparental inheritance (Bivalvia: Unionida).</title>
        <authorList>
            <person name="Smith C.H."/>
        </authorList>
    </citation>
    <scope>NUCLEOTIDE SEQUENCE</scope>
    <source>
        <strain evidence="1">CHS0354</strain>
        <tissue evidence="1">Mantle</tissue>
    </source>
</reference>
<reference evidence="1" key="1">
    <citation type="journal article" date="2021" name="Genome Biol. Evol.">
        <title>A High-Quality Reference Genome for a Parasitic Bivalve with Doubly Uniparental Inheritance (Bivalvia: Unionida).</title>
        <authorList>
            <person name="Smith C.H."/>
        </authorList>
    </citation>
    <scope>NUCLEOTIDE SEQUENCE</scope>
    <source>
        <strain evidence="1">CHS0354</strain>
    </source>
</reference>
<organism evidence="1 2">
    <name type="scientific">Potamilus streckersoni</name>
    <dbReference type="NCBI Taxonomy" id="2493646"/>
    <lineage>
        <taxon>Eukaryota</taxon>
        <taxon>Metazoa</taxon>
        <taxon>Spiralia</taxon>
        <taxon>Lophotrochozoa</taxon>
        <taxon>Mollusca</taxon>
        <taxon>Bivalvia</taxon>
        <taxon>Autobranchia</taxon>
        <taxon>Heteroconchia</taxon>
        <taxon>Palaeoheterodonta</taxon>
        <taxon>Unionida</taxon>
        <taxon>Unionoidea</taxon>
        <taxon>Unionidae</taxon>
        <taxon>Ambleminae</taxon>
        <taxon>Lampsilini</taxon>
        <taxon>Potamilus</taxon>
    </lineage>
</organism>
<dbReference type="Proteomes" id="UP001195483">
    <property type="component" value="Unassembled WGS sequence"/>
</dbReference>
<name>A0AAE0TLQ9_9BIVA</name>
<evidence type="ECO:0000313" key="2">
    <source>
        <dbReference type="Proteomes" id="UP001195483"/>
    </source>
</evidence>
<proteinExistence type="predicted"/>
<gene>
    <name evidence="1" type="ORF">CHS0354_024513</name>
</gene>